<dbReference type="RefSeq" id="WP_229670834.1">
    <property type="nucleotide sequence ID" value="NZ_BMOE01000003.1"/>
</dbReference>
<dbReference type="InterPro" id="IPR023296">
    <property type="entry name" value="Glyco_hydro_beta-prop_sf"/>
</dbReference>
<dbReference type="CDD" id="cd08998">
    <property type="entry name" value="GH43_Arb43a-like"/>
    <property type="match status" value="1"/>
</dbReference>
<dbReference type="EMBL" id="BMOE01000003">
    <property type="protein sequence ID" value="GGJ70051.1"/>
    <property type="molecule type" value="Genomic_DNA"/>
</dbReference>
<evidence type="ECO:0000256" key="7">
    <source>
        <dbReference type="RuleBase" id="RU361187"/>
    </source>
</evidence>
<evidence type="ECO:0000313" key="8">
    <source>
        <dbReference type="EMBL" id="GGJ70051.1"/>
    </source>
</evidence>
<dbReference type="Pfam" id="PF04616">
    <property type="entry name" value="Glyco_hydro_43"/>
    <property type="match status" value="1"/>
</dbReference>
<name>A0A917PBS4_9DEIO</name>
<feature type="active site" description="Proton acceptor" evidence="5">
    <location>
        <position position="42"/>
    </location>
</feature>
<feature type="active site" description="Proton donor" evidence="5">
    <location>
        <position position="224"/>
    </location>
</feature>
<dbReference type="InterPro" id="IPR050727">
    <property type="entry name" value="GH43_arabinanases"/>
</dbReference>
<proteinExistence type="inferred from homology"/>
<evidence type="ECO:0000256" key="4">
    <source>
        <dbReference type="ARBA" id="ARBA00023295"/>
    </source>
</evidence>
<dbReference type="GO" id="GO:0004553">
    <property type="term" value="F:hydrolase activity, hydrolyzing O-glycosyl compounds"/>
    <property type="evidence" value="ECO:0007669"/>
    <property type="project" value="InterPro"/>
</dbReference>
<evidence type="ECO:0000256" key="2">
    <source>
        <dbReference type="ARBA" id="ARBA00009865"/>
    </source>
</evidence>
<accession>A0A917PBS4</accession>
<keyword evidence="4 7" id="KW-0326">Glycosidase</keyword>
<evidence type="ECO:0000256" key="6">
    <source>
        <dbReference type="PIRSR" id="PIRSR606710-2"/>
    </source>
</evidence>
<gene>
    <name evidence="8" type="primary">abnA</name>
    <name evidence="8" type="ORF">GCM10008939_13040</name>
</gene>
<dbReference type="Gene3D" id="2.115.10.20">
    <property type="entry name" value="Glycosyl hydrolase domain, family 43"/>
    <property type="match status" value="1"/>
</dbReference>
<dbReference type="InterPro" id="IPR006710">
    <property type="entry name" value="Glyco_hydro_43"/>
</dbReference>
<feature type="site" description="Important for catalytic activity, responsible for pKa modulation of the active site Glu and correct orientation of both the proton donor and substrate" evidence="6">
    <location>
        <position position="171"/>
    </location>
</feature>
<dbReference type="PANTHER" id="PTHR43301:SF3">
    <property type="entry name" value="ARABINAN ENDO-1,5-ALPHA-L-ARABINOSIDASE A-RELATED"/>
    <property type="match status" value="1"/>
</dbReference>
<keyword evidence="9" id="KW-1185">Reference proteome</keyword>
<comment type="pathway">
    <text evidence="1">Glycan metabolism; L-arabinan degradation.</text>
</comment>
<comment type="caution">
    <text evidence="8">The sequence shown here is derived from an EMBL/GenBank/DDBJ whole genome shotgun (WGS) entry which is preliminary data.</text>
</comment>
<reference evidence="8" key="1">
    <citation type="journal article" date="2014" name="Int. J. Syst. Evol. Microbiol.">
        <title>Complete genome sequence of Corynebacterium casei LMG S-19264T (=DSM 44701T), isolated from a smear-ripened cheese.</title>
        <authorList>
            <consortium name="US DOE Joint Genome Institute (JGI-PGF)"/>
            <person name="Walter F."/>
            <person name="Albersmeier A."/>
            <person name="Kalinowski J."/>
            <person name="Ruckert C."/>
        </authorList>
    </citation>
    <scope>NUCLEOTIDE SEQUENCE</scope>
    <source>
        <strain evidence="8">JCM 14371</strain>
    </source>
</reference>
<sequence length="344" mass="36730">MPERPRRTLRAAGLALLLGGALALGGSGPVQPTLHGDLDVHDPTLLPLPGGYLVAGTGFEDVDGGALRLKTSADGITWRDAGPLLHAQPGWVKALLGSSPPNLWAPNLTLRRTGTGARAFLYFSASTFGRNASGIGLMTNDRLTLARPAGGWQDRGLVLASRAGDDFNAIDPARLDARDGRAWLVYGSYWDGIRLRELDPEGGLLRRADTPTYRLASRAGGPVEAASLLQRGPYTYLFVSFDRCCAGLASTYRIMVGRARDVKGPYLDRAGRPMLQGGGTELLATGGRVTGPGGQEAYRDGAQDRLVYHQYDRERGGTSQLQTTPLLWDEDGWPHLPPPPGGTP</sequence>
<dbReference type="Proteomes" id="UP000635726">
    <property type="component" value="Unassembled WGS sequence"/>
</dbReference>
<organism evidence="8 9">
    <name type="scientific">Deinococcus aquiradiocola</name>
    <dbReference type="NCBI Taxonomy" id="393059"/>
    <lineage>
        <taxon>Bacteria</taxon>
        <taxon>Thermotogati</taxon>
        <taxon>Deinococcota</taxon>
        <taxon>Deinococci</taxon>
        <taxon>Deinococcales</taxon>
        <taxon>Deinococcaceae</taxon>
        <taxon>Deinococcus</taxon>
    </lineage>
</organism>
<keyword evidence="3 7" id="KW-0378">Hydrolase</keyword>
<protein>
    <submittedName>
        <fullName evidence="8">Arabinan endo-1,5-alpha-L-arabinosidase</fullName>
    </submittedName>
</protein>
<dbReference type="PANTHER" id="PTHR43301">
    <property type="entry name" value="ARABINAN ENDO-1,5-ALPHA-L-ARABINOSIDASE"/>
    <property type="match status" value="1"/>
</dbReference>
<evidence type="ECO:0000313" key="9">
    <source>
        <dbReference type="Proteomes" id="UP000635726"/>
    </source>
</evidence>
<evidence type="ECO:0000256" key="5">
    <source>
        <dbReference type="PIRSR" id="PIRSR606710-1"/>
    </source>
</evidence>
<comment type="similarity">
    <text evidence="2 7">Belongs to the glycosyl hydrolase 43 family.</text>
</comment>
<dbReference type="GO" id="GO:0005975">
    <property type="term" value="P:carbohydrate metabolic process"/>
    <property type="evidence" value="ECO:0007669"/>
    <property type="project" value="InterPro"/>
</dbReference>
<dbReference type="SUPFAM" id="SSF75005">
    <property type="entry name" value="Arabinanase/levansucrase/invertase"/>
    <property type="match status" value="1"/>
</dbReference>
<evidence type="ECO:0000256" key="3">
    <source>
        <dbReference type="ARBA" id="ARBA00022801"/>
    </source>
</evidence>
<evidence type="ECO:0000256" key="1">
    <source>
        <dbReference type="ARBA" id="ARBA00004834"/>
    </source>
</evidence>
<dbReference type="AlphaFoldDB" id="A0A917PBS4"/>
<reference evidence="8" key="2">
    <citation type="submission" date="2020-09" db="EMBL/GenBank/DDBJ databases">
        <authorList>
            <person name="Sun Q."/>
            <person name="Ohkuma M."/>
        </authorList>
    </citation>
    <scope>NUCLEOTIDE SEQUENCE</scope>
    <source>
        <strain evidence="8">JCM 14371</strain>
    </source>
</reference>